<dbReference type="CDD" id="cd18809">
    <property type="entry name" value="SF1_C_RecD"/>
    <property type="match status" value="1"/>
</dbReference>
<keyword evidence="2" id="KW-0378">Hydrolase</keyword>
<keyword evidence="7" id="KW-1185">Reference proteome</keyword>
<keyword evidence="1" id="KW-0547">Nucleotide-binding</keyword>
<evidence type="ECO:0000313" key="8">
    <source>
        <dbReference type="WBParaSite" id="L893_g9467.t1"/>
    </source>
</evidence>
<evidence type="ECO:0000259" key="5">
    <source>
        <dbReference type="Pfam" id="PF02689"/>
    </source>
</evidence>
<dbReference type="PANTHER" id="PTHR23274:SF51">
    <property type="entry name" value="OS03G0423850 PROTEIN"/>
    <property type="match status" value="1"/>
</dbReference>
<dbReference type="InterPro" id="IPR003840">
    <property type="entry name" value="DNA_helicase_dom"/>
</dbReference>
<reference evidence="8" key="1">
    <citation type="submission" date="2016-11" db="UniProtKB">
        <authorList>
            <consortium name="WormBaseParasite"/>
        </authorList>
    </citation>
    <scope>IDENTIFICATION</scope>
</reference>
<evidence type="ECO:0000256" key="1">
    <source>
        <dbReference type="ARBA" id="ARBA00022741"/>
    </source>
</evidence>
<dbReference type="Gene3D" id="3.40.50.300">
    <property type="entry name" value="P-loop containing nucleotide triphosphate hydrolases"/>
    <property type="match status" value="1"/>
</dbReference>
<dbReference type="SUPFAM" id="SSF54001">
    <property type="entry name" value="Cysteine proteinases"/>
    <property type="match status" value="1"/>
</dbReference>
<dbReference type="PANTHER" id="PTHR23274">
    <property type="entry name" value="DNA HELICASE-RELATED"/>
    <property type="match status" value="1"/>
</dbReference>
<evidence type="ECO:0000313" key="7">
    <source>
        <dbReference type="Proteomes" id="UP000095287"/>
    </source>
</evidence>
<dbReference type="GO" id="GO:0004386">
    <property type="term" value="F:helicase activity"/>
    <property type="evidence" value="ECO:0007669"/>
    <property type="project" value="UniProtKB-KW"/>
</dbReference>
<protein>
    <submittedName>
        <fullName evidence="8">ATP-dependent DNA helicase</fullName>
    </submittedName>
</protein>
<sequence length="504" mass="56221">MTPTGVPPHKLTLKVGAIVMVIRNLSMADGLCNGTMLQVTQMTDELIVCRRMDGNILYDQTVYLPRVRFRFQGKRKYPPFERIQFPIRVAFANTINKAQGQTLRKVALCFSSGEVFGHGQLYVALSRVRQAEDIRFYSTKSPVKQALKNVVIDELIRDDYVPPPPLHPAPQMTTTSPASVIGGSLHARLKKIFDKQEEQGQARRKGKWGIDLNLHRILERRFRTRQGPAPRRAPATVRFIEGVHFPADDPYREHHMVADVSQLLHEFEGPFTLSPLAVLRHLMFRIEQINSKTGSRPTAVLHPAVFDLYNPVPVPPAEIPDYVYLRRDFFQIAVIPIRIPLKIPVHSDQKSQSDGDAVGPTGDHWALAILDMTTASVVIYDSAGISAGQAHGNVIRARSQEIAASLIERQSAQPFDPAKVSLIITDGSCTQLPTDANSGILVLHNAICYVEQANRLPVAQSPGVQDLLISGDLLARLPQLRQEYHDELQVHFVDEAAHITDNQA</sequence>
<dbReference type="GO" id="GO:0006260">
    <property type="term" value="P:DNA replication"/>
    <property type="evidence" value="ECO:0007669"/>
    <property type="project" value="TreeGrafter"/>
</dbReference>
<evidence type="ECO:0000256" key="2">
    <source>
        <dbReference type="ARBA" id="ARBA00022801"/>
    </source>
</evidence>
<feature type="domain" description="DNA replication helicase" evidence="5">
    <location>
        <begin position="89"/>
        <end position="136"/>
    </location>
</feature>
<dbReference type="InterPro" id="IPR038765">
    <property type="entry name" value="Papain-like_cys_pep_sf"/>
</dbReference>
<dbReference type="GO" id="GO:0016787">
    <property type="term" value="F:hydrolase activity"/>
    <property type="evidence" value="ECO:0007669"/>
    <property type="project" value="UniProtKB-KW"/>
</dbReference>
<dbReference type="GO" id="GO:0005524">
    <property type="term" value="F:ATP binding"/>
    <property type="evidence" value="ECO:0007669"/>
    <property type="project" value="UniProtKB-KW"/>
</dbReference>
<name>A0A1I8AVG7_9BILA</name>
<keyword evidence="3" id="KW-0347">Helicase</keyword>
<dbReference type="WBParaSite" id="L893_g9467.t1">
    <property type="protein sequence ID" value="L893_g9467.t1"/>
    <property type="gene ID" value="L893_g9467"/>
</dbReference>
<dbReference type="Pfam" id="PF02689">
    <property type="entry name" value="Herpes_Helicase"/>
    <property type="match status" value="1"/>
</dbReference>
<dbReference type="Proteomes" id="UP000095287">
    <property type="component" value="Unplaced"/>
</dbReference>
<evidence type="ECO:0000259" key="6">
    <source>
        <dbReference type="Pfam" id="PF21530"/>
    </source>
</evidence>
<dbReference type="Gene3D" id="3.40.395.10">
    <property type="entry name" value="Adenoviral Proteinase, Chain A"/>
    <property type="match status" value="1"/>
</dbReference>
<accession>A0A1I8AVG7</accession>
<evidence type="ECO:0000256" key="3">
    <source>
        <dbReference type="ARBA" id="ARBA00022806"/>
    </source>
</evidence>
<dbReference type="SUPFAM" id="SSF52540">
    <property type="entry name" value="P-loop containing nucleoside triphosphate hydrolases"/>
    <property type="match status" value="1"/>
</dbReference>
<dbReference type="InterPro" id="IPR049163">
    <property type="entry name" value="Pif1-like_2B_dom"/>
</dbReference>
<dbReference type="InterPro" id="IPR027417">
    <property type="entry name" value="P-loop_NTPase"/>
</dbReference>
<dbReference type="AlphaFoldDB" id="A0A1I8AVG7"/>
<evidence type="ECO:0000256" key="4">
    <source>
        <dbReference type="ARBA" id="ARBA00022840"/>
    </source>
</evidence>
<dbReference type="GO" id="GO:0005657">
    <property type="term" value="C:replication fork"/>
    <property type="evidence" value="ECO:0007669"/>
    <property type="project" value="TreeGrafter"/>
</dbReference>
<feature type="domain" description="DNA helicase Pif1-like 2B" evidence="6">
    <location>
        <begin position="5"/>
        <end position="42"/>
    </location>
</feature>
<organism evidence="7 8">
    <name type="scientific">Steinernema glaseri</name>
    <dbReference type="NCBI Taxonomy" id="37863"/>
    <lineage>
        <taxon>Eukaryota</taxon>
        <taxon>Metazoa</taxon>
        <taxon>Ecdysozoa</taxon>
        <taxon>Nematoda</taxon>
        <taxon>Chromadorea</taxon>
        <taxon>Rhabditida</taxon>
        <taxon>Tylenchina</taxon>
        <taxon>Panagrolaimomorpha</taxon>
        <taxon>Strongyloidoidea</taxon>
        <taxon>Steinernematidae</taxon>
        <taxon>Steinernema</taxon>
    </lineage>
</organism>
<proteinExistence type="predicted"/>
<dbReference type="Pfam" id="PF21530">
    <property type="entry name" value="Pif1_2B_dom"/>
    <property type="match status" value="1"/>
</dbReference>
<dbReference type="Gene3D" id="2.30.30.940">
    <property type="match status" value="1"/>
</dbReference>
<keyword evidence="4" id="KW-0067">ATP-binding</keyword>